<feature type="region of interest" description="Disordered" evidence="2">
    <location>
        <begin position="711"/>
        <end position="765"/>
    </location>
</feature>
<feature type="compositionally biased region" description="Low complexity" evidence="2">
    <location>
        <begin position="662"/>
        <end position="680"/>
    </location>
</feature>
<evidence type="ECO:0000313" key="4">
    <source>
        <dbReference type="EMBL" id="MYZ49941.1"/>
    </source>
</evidence>
<feature type="transmembrane region" description="Helical" evidence="3">
    <location>
        <begin position="157"/>
        <end position="177"/>
    </location>
</feature>
<proteinExistence type="predicted"/>
<dbReference type="NCBIfam" id="TIGR02302">
    <property type="entry name" value="aProt_lowcomp"/>
    <property type="match status" value="1"/>
</dbReference>
<evidence type="ECO:0000313" key="5">
    <source>
        <dbReference type="Proteomes" id="UP000773614"/>
    </source>
</evidence>
<reference evidence="4" key="1">
    <citation type="submission" date="2019-03" db="EMBL/GenBank/DDBJ databases">
        <title>Afifella sp. nov., isolated from activated sludge.</title>
        <authorList>
            <person name="Li Q."/>
            <person name="Liu Y."/>
        </authorList>
    </citation>
    <scope>NUCLEOTIDE SEQUENCE</scope>
    <source>
        <strain evidence="4">L72</strain>
    </source>
</reference>
<accession>A0A964WV95</accession>
<dbReference type="Pfam" id="PF13779">
    <property type="entry name" value="DUF4175"/>
    <property type="match status" value="1"/>
</dbReference>
<name>A0A964WV95_9HYPH</name>
<feature type="region of interest" description="Disordered" evidence="2">
    <location>
        <begin position="782"/>
        <end position="831"/>
    </location>
</feature>
<feature type="region of interest" description="Disordered" evidence="2">
    <location>
        <begin position="660"/>
        <end position="685"/>
    </location>
</feature>
<comment type="caution">
    <text evidence="4">The sequence shown here is derived from an EMBL/GenBank/DDBJ whole genome shotgun (WGS) entry which is preliminary data.</text>
</comment>
<feature type="transmembrane region" description="Helical" evidence="3">
    <location>
        <begin position="32"/>
        <end position="52"/>
    </location>
</feature>
<keyword evidence="5" id="KW-1185">Reference proteome</keyword>
<dbReference type="RefSeq" id="WP_161142279.1">
    <property type="nucleotide sequence ID" value="NZ_SPKJ01000107.1"/>
</dbReference>
<feature type="coiled-coil region" evidence="1">
    <location>
        <begin position="603"/>
        <end position="655"/>
    </location>
</feature>
<protein>
    <submittedName>
        <fullName evidence="4">TIGR02302 family protein</fullName>
    </submittedName>
</protein>
<keyword evidence="3" id="KW-0812">Transmembrane</keyword>
<evidence type="ECO:0000256" key="1">
    <source>
        <dbReference type="SAM" id="Coils"/>
    </source>
</evidence>
<feature type="coiled-coil region" evidence="1">
    <location>
        <begin position="514"/>
        <end position="561"/>
    </location>
</feature>
<evidence type="ECO:0000256" key="3">
    <source>
        <dbReference type="SAM" id="Phobius"/>
    </source>
</evidence>
<gene>
    <name evidence="4" type="ORF">E4O86_19730</name>
</gene>
<dbReference type="Proteomes" id="UP000773614">
    <property type="component" value="Unassembled WGS sequence"/>
</dbReference>
<keyword evidence="1" id="KW-0175">Coiled coil</keyword>
<feature type="compositionally biased region" description="Low complexity" evidence="2">
    <location>
        <begin position="737"/>
        <end position="752"/>
    </location>
</feature>
<keyword evidence="3" id="KW-1133">Transmembrane helix</keyword>
<organism evidence="4 5">
    <name type="scientific">Propylenella binzhouense</name>
    <dbReference type="NCBI Taxonomy" id="2555902"/>
    <lineage>
        <taxon>Bacteria</taxon>
        <taxon>Pseudomonadati</taxon>
        <taxon>Pseudomonadota</taxon>
        <taxon>Alphaproteobacteria</taxon>
        <taxon>Hyphomicrobiales</taxon>
        <taxon>Propylenellaceae</taxon>
        <taxon>Propylenella</taxon>
    </lineage>
</organism>
<dbReference type="OrthoDB" id="8477685at2"/>
<dbReference type="EMBL" id="SPKJ01000107">
    <property type="protein sequence ID" value="MYZ49941.1"/>
    <property type="molecule type" value="Genomic_DNA"/>
</dbReference>
<feature type="compositionally biased region" description="Gly residues" evidence="2">
    <location>
        <begin position="792"/>
        <end position="801"/>
    </location>
</feature>
<evidence type="ECO:0000256" key="2">
    <source>
        <dbReference type="SAM" id="MobiDB-lite"/>
    </source>
</evidence>
<sequence>MPPVPPDPASARLSELEFAVSRARAALAWERLWPLLVPVLSVAALYVALSWLGLWRLTGDWTRIAILAGLGLAFLASLVPLLRFAAPTREEALRRVETVSGMRHRPASGLDDRLSPVSDDGPARVLWEAHRARLLAAITNPRAGLPRPEMVRRDPNALRFVLPVLLVVAAAVAWGEWGSRLREPFAPVTVAEAAPPARIDAWIDPPPYTRQPPVFLSRRAADDTGPVRVPEGSKLTVRLVAAGEPEVILEDANGANRLAEAEGDPARRAVPASAPSAAPAEGGRIRTYAAVLGTDAVVRVRHGKGETAYAIAVIDDRPPTIRRGDMAENRSGSFTLGFKVHDDYGVKDGNVTFRRASGVEGAHPLVEPPSVALRIGREQDGEADARADVRLEDHPYAGLDVLADALVRDGAGQEGRPADNGAMKLPARPFYNPLARALVEQRQILALDAREQDRVADALDALTLAPDVFTKDFGTYLALRVGYDRLVAASTDDELRGMLDYLWQVALAIESGEAADARQRLDAARDALEQALERGASDEEIARLTQELRQAMQDFMRSMAEEMARRGLDQMQSPIDPDTPMISQQDLDRMLDRIEDLAKLGDRESAQQLLSQLQQMLDNMQMAQQGQMQQMSPEAMQMLDELSKMMQEQQRLMDETFRMDQGRQPGHRGQQQQQGQGQQRPMTPEEMAELMKQLQQGQADLQKQMQALLDRMRRGQQAQQGQDGQGMQPGEGEGEGQRALGRAGRAMGDAARQLGQGSTGPAYGSQGEALEAMRQGMQGMMQQMMGNNGQPGQEGGPGQQFGRGMPRGRTDPLGRPQRTQGPDFGDSVEVPDEIDVERARRILNAIRERLGERFRPGFELDYLERLLGTQ</sequence>
<dbReference type="AlphaFoldDB" id="A0A964WV95"/>
<keyword evidence="3" id="KW-0472">Membrane</keyword>
<dbReference type="InterPro" id="IPR012683">
    <property type="entry name" value="CHP02302_TM"/>
</dbReference>
<feature type="compositionally biased region" description="Low complexity" evidence="2">
    <location>
        <begin position="782"/>
        <end position="791"/>
    </location>
</feature>
<feature type="transmembrane region" description="Helical" evidence="3">
    <location>
        <begin position="64"/>
        <end position="85"/>
    </location>
</feature>